<dbReference type="Proteomes" id="UP001487740">
    <property type="component" value="Unassembled WGS sequence"/>
</dbReference>
<evidence type="ECO:0000313" key="3">
    <source>
        <dbReference type="Proteomes" id="UP001487740"/>
    </source>
</evidence>
<proteinExistence type="predicted"/>
<comment type="caution">
    <text evidence="2">The sequence shown here is derived from an EMBL/GenBank/DDBJ whole genome shotgun (WGS) entry which is preliminary data.</text>
</comment>
<feature type="compositionally biased region" description="Acidic residues" evidence="1">
    <location>
        <begin position="43"/>
        <end position="54"/>
    </location>
</feature>
<protein>
    <submittedName>
        <fullName evidence="2">Uncharacterized protein</fullName>
    </submittedName>
</protein>
<feature type="compositionally biased region" description="Basic and acidic residues" evidence="1">
    <location>
        <begin position="1"/>
        <end position="11"/>
    </location>
</feature>
<evidence type="ECO:0000313" key="2">
    <source>
        <dbReference type="EMBL" id="KAK8405832.1"/>
    </source>
</evidence>
<dbReference type="AlphaFoldDB" id="A0AAW0V4Q1"/>
<organism evidence="2 3">
    <name type="scientific">Scylla paramamosain</name>
    <name type="common">Mud crab</name>
    <dbReference type="NCBI Taxonomy" id="85552"/>
    <lineage>
        <taxon>Eukaryota</taxon>
        <taxon>Metazoa</taxon>
        <taxon>Ecdysozoa</taxon>
        <taxon>Arthropoda</taxon>
        <taxon>Crustacea</taxon>
        <taxon>Multicrustacea</taxon>
        <taxon>Malacostraca</taxon>
        <taxon>Eumalacostraca</taxon>
        <taxon>Eucarida</taxon>
        <taxon>Decapoda</taxon>
        <taxon>Pleocyemata</taxon>
        <taxon>Brachyura</taxon>
        <taxon>Eubrachyura</taxon>
        <taxon>Portunoidea</taxon>
        <taxon>Portunidae</taxon>
        <taxon>Portuninae</taxon>
        <taxon>Scylla</taxon>
    </lineage>
</organism>
<feature type="compositionally biased region" description="Acidic residues" evidence="1">
    <location>
        <begin position="63"/>
        <end position="73"/>
    </location>
</feature>
<feature type="region of interest" description="Disordered" evidence="1">
    <location>
        <begin position="1"/>
        <end position="83"/>
    </location>
</feature>
<feature type="compositionally biased region" description="Basic and acidic residues" evidence="1">
    <location>
        <begin position="74"/>
        <end position="83"/>
    </location>
</feature>
<accession>A0AAW0V4Q1</accession>
<sequence>MPSLTHLRDMSEADISTDSLEDCQDLKSGVSMADSSTAYAEESMQDEDDDENDENALVVVMTEAEEDTNDEDGDHSGEGKGQR</sequence>
<evidence type="ECO:0000256" key="1">
    <source>
        <dbReference type="SAM" id="MobiDB-lite"/>
    </source>
</evidence>
<keyword evidence="3" id="KW-1185">Reference proteome</keyword>
<dbReference type="EMBL" id="JARAKH010000003">
    <property type="protein sequence ID" value="KAK8405832.1"/>
    <property type="molecule type" value="Genomic_DNA"/>
</dbReference>
<gene>
    <name evidence="2" type="ORF">O3P69_001953</name>
</gene>
<reference evidence="2 3" key="1">
    <citation type="submission" date="2023-03" db="EMBL/GenBank/DDBJ databases">
        <title>High-quality genome of Scylla paramamosain provides insights in environmental adaptation.</title>
        <authorList>
            <person name="Zhang L."/>
        </authorList>
    </citation>
    <scope>NUCLEOTIDE SEQUENCE [LARGE SCALE GENOMIC DNA]</scope>
    <source>
        <strain evidence="2">LZ_2023a</strain>
        <tissue evidence="2">Muscle</tissue>
    </source>
</reference>
<name>A0AAW0V4Q1_SCYPA</name>